<evidence type="ECO:0000256" key="3">
    <source>
        <dbReference type="ARBA" id="ARBA00022692"/>
    </source>
</evidence>
<evidence type="ECO:0000256" key="4">
    <source>
        <dbReference type="ARBA" id="ARBA00022989"/>
    </source>
</evidence>
<evidence type="ECO:0000256" key="2">
    <source>
        <dbReference type="ARBA" id="ARBA00009012"/>
    </source>
</evidence>
<feature type="transmembrane region" description="Helical" evidence="6">
    <location>
        <begin position="312"/>
        <end position="330"/>
    </location>
</feature>
<dbReference type="PANTHER" id="PTHR13353:SF5">
    <property type="entry name" value="TRANSMEMBRANE PROTEIN 19"/>
    <property type="match status" value="1"/>
</dbReference>
<feature type="transmembrane region" description="Helical" evidence="6">
    <location>
        <begin position="422"/>
        <end position="442"/>
    </location>
</feature>
<proteinExistence type="inferred from homology"/>
<comment type="similarity">
    <text evidence="2">Belongs to the TMEM19 family.</text>
</comment>
<feature type="transmembrane region" description="Helical" evidence="6">
    <location>
        <begin position="364"/>
        <end position="381"/>
    </location>
</feature>
<reference evidence="7 8" key="1">
    <citation type="submission" date="2018-10" db="EMBL/GenBank/DDBJ databases">
        <title>Natrarchaeobius chitinivorans gen. nov., sp. nov., and Natrarchaeobius haloalkaliphilus sp. nov., alkaliphilic, chitin-utilizing haloarchaea from hypersaline alkaline lakes.</title>
        <authorList>
            <person name="Sorokin D.Y."/>
            <person name="Elcheninov A.G."/>
            <person name="Kostrikina N.A."/>
            <person name="Bale N.J."/>
            <person name="Sinninghe Damste J.S."/>
            <person name="Khijniak T.V."/>
            <person name="Kublanov I.V."/>
            <person name="Toshchakov S.V."/>
        </authorList>
    </citation>
    <scope>NUCLEOTIDE SEQUENCE [LARGE SCALE GENOMIC DNA]</scope>
    <source>
        <strain evidence="7 8">AArcht7</strain>
    </source>
</reference>
<feature type="transmembrane region" description="Helical" evidence="6">
    <location>
        <begin position="30"/>
        <end position="51"/>
    </location>
</feature>
<evidence type="ECO:0000313" key="7">
    <source>
        <dbReference type="EMBL" id="RQH03377.1"/>
    </source>
</evidence>
<keyword evidence="4 6" id="KW-1133">Transmembrane helix</keyword>
<keyword evidence="5 6" id="KW-0472">Membrane</keyword>
<organism evidence="7 8">
    <name type="scientific">Natrarchaeobius chitinivorans</name>
    <dbReference type="NCBI Taxonomy" id="1679083"/>
    <lineage>
        <taxon>Archaea</taxon>
        <taxon>Methanobacteriati</taxon>
        <taxon>Methanobacteriota</taxon>
        <taxon>Stenosarchaea group</taxon>
        <taxon>Halobacteria</taxon>
        <taxon>Halobacteriales</taxon>
        <taxon>Natrialbaceae</taxon>
        <taxon>Natrarchaeobius</taxon>
    </lineage>
</organism>
<evidence type="ECO:0000313" key="8">
    <source>
        <dbReference type="Proteomes" id="UP000281431"/>
    </source>
</evidence>
<sequence>MTTPVRRAVVFAALCTLSLAVPLFGPTVGAVLAGATLLGAFAVTDGPLFDLLAYPGDYEDGRLYGLITFVLAGIALGLVAVSTSMSIAVFVGTVLLVGYGNVAEQFARSRIDHEVAVVTVFCLVATAAGIAGQAGTLAIAGVDLAPLVPSIVFLAASGALLAALLRDVLLLYDDPVVMLSVGFLLWLLAELEPAIGQFEIVGALAVTIALGYASYALDTASIAGMLTGVLLGLVTIVLGGYGWFVVLIAFFALGGLSTKFRYDRKEDLGVAEDNNGARGTGNVLGNAAVALAAVLGYAASSAGLLPASLDPALFLFAFAGSVATAMSDTLSSEIGSVFEKPRLITTLEPVEPGTDGGVTWQGEIAGLAGAAIVAAISYVLFPEVDAVGAGVIVAAGFVGMTVDSLLGATLEGSVLGNQGVNFLATLSGALVCALLVLSFAVLG</sequence>
<evidence type="ECO:0000256" key="5">
    <source>
        <dbReference type="ARBA" id="ARBA00023136"/>
    </source>
</evidence>
<dbReference type="AlphaFoldDB" id="A0A3N6N635"/>
<dbReference type="PANTHER" id="PTHR13353">
    <property type="entry name" value="TRANSMEMBRANE PROTEIN 19"/>
    <property type="match status" value="1"/>
</dbReference>
<keyword evidence="3 6" id="KW-0812">Transmembrane</keyword>
<feature type="transmembrane region" description="Helical" evidence="6">
    <location>
        <begin position="147"/>
        <end position="165"/>
    </location>
</feature>
<comment type="caution">
    <text evidence="7">The sequence shown here is derived from an EMBL/GenBank/DDBJ whole genome shotgun (WGS) entry which is preliminary data.</text>
</comment>
<dbReference type="Proteomes" id="UP000281431">
    <property type="component" value="Unassembled WGS sequence"/>
</dbReference>
<dbReference type="OrthoDB" id="28948at2157"/>
<name>A0A3N6N635_NATCH</name>
<comment type="subcellular location">
    <subcellularLocation>
        <location evidence="1">Membrane</location>
        <topology evidence="1">Multi-pass membrane protein</topology>
    </subcellularLocation>
</comment>
<feature type="transmembrane region" description="Helical" evidence="6">
    <location>
        <begin position="229"/>
        <end position="253"/>
    </location>
</feature>
<evidence type="ECO:0000256" key="1">
    <source>
        <dbReference type="ARBA" id="ARBA00004141"/>
    </source>
</evidence>
<feature type="transmembrane region" description="Helical" evidence="6">
    <location>
        <begin position="195"/>
        <end position="217"/>
    </location>
</feature>
<feature type="transmembrane region" description="Helical" evidence="6">
    <location>
        <begin position="388"/>
        <end position="410"/>
    </location>
</feature>
<gene>
    <name evidence="7" type="ORF">EA472_02070</name>
</gene>
<evidence type="ECO:0000256" key="6">
    <source>
        <dbReference type="SAM" id="Phobius"/>
    </source>
</evidence>
<dbReference type="EMBL" id="REFZ01000001">
    <property type="protein sequence ID" value="RQH03377.1"/>
    <property type="molecule type" value="Genomic_DNA"/>
</dbReference>
<protein>
    <submittedName>
        <fullName evidence="7">DUF92 domain-containing protein</fullName>
    </submittedName>
</protein>
<feature type="transmembrane region" description="Helical" evidence="6">
    <location>
        <begin position="63"/>
        <end position="81"/>
    </location>
</feature>
<feature type="transmembrane region" description="Helical" evidence="6">
    <location>
        <begin position="115"/>
        <end position="141"/>
    </location>
</feature>
<accession>A0A3N6N635</accession>
<dbReference type="GO" id="GO:0016020">
    <property type="term" value="C:membrane"/>
    <property type="evidence" value="ECO:0007669"/>
    <property type="project" value="UniProtKB-SubCell"/>
</dbReference>
<feature type="transmembrane region" description="Helical" evidence="6">
    <location>
        <begin position="170"/>
        <end position="189"/>
    </location>
</feature>
<keyword evidence="8" id="KW-1185">Reference proteome</keyword>
<dbReference type="InterPro" id="IPR002794">
    <property type="entry name" value="DUF92_TMEM19"/>
</dbReference>
<feature type="transmembrane region" description="Helical" evidence="6">
    <location>
        <begin position="283"/>
        <end position="305"/>
    </location>
</feature>
<dbReference type="Pfam" id="PF01940">
    <property type="entry name" value="DUF92"/>
    <property type="match status" value="1"/>
</dbReference>